<dbReference type="Proteomes" id="UP001178662">
    <property type="component" value="Chromosome"/>
</dbReference>
<name>A0AA95EYZ8_9BACL</name>
<proteinExistence type="predicted"/>
<organism evidence="1 2">
    <name type="scientific">Candidatus Cohnella colombiensis</name>
    <dbReference type="NCBI Taxonomy" id="3121368"/>
    <lineage>
        <taxon>Bacteria</taxon>
        <taxon>Bacillati</taxon>
        <taxon>Bacillota</taxon>
        <taxon>Bacilli</taxon>
        <taxon>Bacillales</taxon>
        <taxon>Paenibacillaceae</taxon>
        <taxon>Cohnella</taxon>
    </lineage>
</organism>
<dbReference type="EMBL" id="CP119317">
    <property type="protein sequence ID" value="WEK56098.1"/>
    <property type="molecule type" value="Genomic_DNA"/>
</dbReference>
<protein>
    <submittedName>
        <fullName evidence="1">Uncharacterized protein</fullName>
    </submittedName>
</protein>
<evidence type="ECO:0000313" key="2">
    <source>
        <dbReference type="Proteomes" id="UP001178662"/>
    </source>
</evidence>
<evidence type="ECO:0000313" key="1">
    <source>
        <dbReference type="EMBL" id="WEK56098.1"/>
    </source>
</evidence>
<gene>
    <name evidence="1" type="ORF">P0Y55_08635</name>
</gene>
<dbReference type="AlphaFoldDB" id="A0AA95EYZ8"/>
<reference evidence="1" key="1">
    <citation type="submission" date="2023-03" db="EMBL/GenBank/DDBJ databases">
        <title>Andean soil-derived lignocellulolytic bacterial consortium as a source of novel taxa and putative plastic-active enzymes.</title>
        <authorList>
            <person name="Diaz-Garcia L."/>
            <person name="Chuvochina M."/>
            <person name="Feuerriegel G."/>
            <person name="Bunk B."/>
            <person name="Sproer C."/>
            <person name="Streit W.R."/>
            <person name="Rodriguez L.M."/>
            <person name="Overmann J."/>
            <person name="Jimenez D.J."/>
        </authorList>
    </citation>
    <scope>NUCLEOTIDE SEQUENCE</scope>
    <source>
        <strain evidence="1">MAG 2441</strain>
    </source>
</reference>
<keyword evidence="2" id="KW-1185">Reference proteome</keyword>
<accession>A0AA95EYZ8</accession>
<sequence length="298" mass="35061">MQEEYRKEYKEYLMELFSEAAENSPIDFIYSLLRVTGLHFGHWDPYVELRRAFEDYNKILSFANEQGGKMPLRVGLLMYCQAIEMTAIHELLANIFRCKSGLPFVIKPFMDMQRPVKKRAPFSVIPPSANSKIKRLKKMASESGDTQFEAVIESFYDDQIRNAFVHSDYCITDDEFRWTEGGNSTSKDLSYISEIITRCFAFYEALFNTWKSYLQWFKTYPRFTKMPQFEVFELLTNEEGLFGFAVHFSNGQKAFFERHEEKVDSCNLYIEKDGSINFFVGDLEKLEKAWKVDGKEFE</sequence>